<dbReference type="EMBL" id="JAPFIT010000033">
    <property type="protein sequence ID" value="MDC5743442.1"/>
    <property type="molecule type" value="Genomic_DNA"/>
</dbReference>
<evidence type="ECO:0000313" key="7">
    <source>
        <dbReference type="Proteomes" id="UP000501443"/>
    </source>
</evidence>
<evidence type="ECO:0000256" key="1">
    <source>
        <dbReference type="SAM" id="SignalP"/>
    </source>
</evidence>
<dbReference type="GeneID" id="78078772"/>
<evidence type="ECO:0000313" key="5">
    <source>
        <dbReference type="EMBL" id="QJY38099.1"/>
    </source>
</evidence>
<evidence type="ECO:0000259" key="2">
    <source>
        <dbReference type="SMART" id="SM00867"/>
    </source>
</evidence>
<feature type="signal peptide" evidence="1">
    <location>
        <begin position="1"/>
        <end position="21"/>
    </location>
</feature>
<evidence type="ECO:0000313" key="3">
    <source>
        <dbReference type="EMBL" id="MDC5743442.1"/>
    </source>
</evidence>
<geneLocation type="plasmid" evidence="5">
    <name>pVEu</name>
</geneLocation>
<reference evidence="3" key="3">
    <citation type="submission" date="2022-11" db="EMBL/GenBank/DDBJ databases">
        <title>Role of the vibriolysin VemA secreted by the emergent pathogen Vibrio europaeus in the colonization of Manila clam mucus.</title>
        <authorList>
            <person name="Martinez C."/>
            <person name="Rodriguez S."/>
            <person name="Vences A."/>
            <person name="Barja J.L."/>
            <person name="Toranzo A.E."/>
            <person name="Dubert J."/>
        </authorList>
    </citation>
    <scope>NUCLEOTIDE SEQUENCE</scope>
    <source>
        <strain evidence="3">3454</strain>
    </source>
</reference>
<name>A0A178J3W9_9VIBR</name>
<evidence type="ECO:0000313" key="6">
    <source>
        <dbReference type="Proteomes" id="UP000094761"/>
    </source>
</evidence>
<dbReference type="SMART" id="SM00867">
    <property type="entry name" value="YceI"/>
    <property type="match status" value="1"/>
</dbReference>
<dbReference type="EMBL" id="CP053542">
    <property type="protein sequence ID" value="QJY38099.1"/>
    <property type="molecule type" value="Genomic_DNA"/>
</dbReference>
<dbReference type="SUPFAM" id="SSF101874">
    <property type="entry name" value="YceI-like"/>
    <property type="match status" value="1"/>
</dbReference>
<sequence>MKKIIIAFGILVTVACSHAFASDEYRLDKKLSSISFSTIKNQYVIEPASIQPAAGVLSDDGRLSLSLDITTIKTGVSIRDTRLSELYFESALFPKVNIVANLDRAIFTTGAQHAIIPVDVELYGVKKTLRFPVTIIPTEHYLIASTSSPVMISAKDFGIPSENLATLAKLAGGITISDKTPLNFNLVFIKK</sequence>
<keyword evidence="8" id="KW-1185">Reference proteome</keyword>
<dbReference type="Proteomes" id="UP001150001">
    <property type="component" value="Unassembled WGS sequence"/>
</dbReference>
<geneLocation type="plasmid" evidence="4">
    <name>p251_like</name>
</geneLocation>
<dbReference type="RefSeq" id="WP_069669753.1">
    <property type="nucleotide sequence ID" value="NZ_CP053542.1"/>
</dbReference>
<accession>A0A178J3W9</accession>
<dbReference type="PROSITE" id="PS51257">
    <property type="entry name" value="PROKAR_LIPOPROTEIN"/>
    <property type="match status" value="1"/>
</dbReference>
<reference evidence="5 7" key="2">
    <citation type="submission" date="2020-05" db="EMBL/GenBank/DDBJ databases">
        <title>First description outside Europe of the emergent pathogen for shellfish aquaculture Vibrio europaeus.</title>
        <authorList>
            <person name="Dubert J."/>
            <person name="Rojas R."/>
        </authorList>
    </citation>
    <scope>NUCLEOTIDE SEQUENCE [LARGE SCALE GENOMIC DNA]</scope>
    <source>
        <strain evidence="5 7">NPI-1</strain>
        <plasmid evidence="7">pveu</plasmid>
        <plasmid evidence="5">pVEu</plasmid>
    </source>
</reference>
<keyword evidence="4" id="KW-0614">Plasmid</keyword>
<feature type="chain" id="PRO_5044550365" evidence="1">
    <location>
        <begin position="22"/>
        <end position="191"/>
    </location>
</feature>
<proteinExistence type="predicted"/>
<dbReference type="AlphaFoldDB" id="A0A178J3W9"/>
<organism evidence="4 6">
    <name type="scientific">Vibrio europaeus</name>
    <dbReference type="NCBI Taxonomy" id="300876"/>
    <lineage>
        <taxon>Bacteria</taxon>
        <taxon>Pseudomonadati</taxon>
        <taxon>Pseudomonadota</taxon>
        <taxon>Gammaproteobacteria</taxon>
        <taxon>Vibrionales</taxon>
        <taxon>Vibrionaceae</taxon>
        <taxon>Vibrio</taxon>
        <taxon>Vibrio oreintalis group</taxon>
    </lineage>
</organism>
<protein>
    <submittedName>
        <fullName evidence="3">YceI family protein</fullName>
    </submittedName>
</protein>
<evidence type="ECO:0000313" key="4">
    <source>
        <dbReference type="EMBL" id="OAM96742.1"/>
    </source>
</evidence>
<dbReference type="EMBL" id="LUAX01000008">
    <property type="protein sequence ID" value="OAM96742.1"/>
    <property type="molecule type" value="Genomic_DNA"/>
</dbReference>
<dbReference type="Pfam" id="PF04264">
    <property type="entry name" value="YceI"/>
    <property type="match status" value="1"/>
</dbReference>
<dbReference type="InterPro" id="IPR007372">
    <property type="entry name" value="Lipid/polyisoprenoid-bd_YceI"/>
</dbReference>
<dbReference type="InterPro" id="IPR036761">
    <property type="entry name" value="TTHA0802/YceI-like_sf"/>
</dbReference>
<dbReference type="Gene3D" id="2.40.128.110">
    <property type="entry name" value="Lipid/polyisoprenoid-binding, YceI-like"/>
    <property type="match status" value="1"/>
</dbReference>
<dbReference type="OrthoDB" id="9793816at2"/>
<geneLocation type="plasmid" evidence="7">
    <name>pveu</name>
</geneLocation>
<dbReference type="Proteomes" id="UP000501443">
    <property type="component" value="Plasmid pveu"/>
</dbReference>
<keyword evidence="1" id="KW-0732">Signal</keyword>
<reference evidence="4 6" key="1">
    <citation type="submission" date="2016-03" db="EMBL/GenBank/DDBJ databases">
        <title>Draft genome sequence of the Vibrio tubiashii subs. europaeus.</title>
        <authorList>
            <person name="Spinard E."/>
            <person name="Dubert J."/>
            <person name="Nelson D.R."/>
            <person name="Barja J.L."/>
        </authorList>
    </citation>
    <scope>NUCLEOTIDE SEQUENCE [LARGE SCALE GENOMIC DNA]</scope>
    <source>
        <strain evidence="6">PP-638</strain>
        <strain evidence="4">PP2-638</strain>
        <plasmid evidence="4">p251_like</plasmid>
    </source>
</reference>
<gene>
    <name evidence="4" type="ORF">AZ468_23930</name>
    <name evidence="5" type="ORF">HOO69_16105</name>
    <name evidence="3" type="ORF">OPW20_25615</name>
</gene>
<dbReference type="Proteomes" id="UP000094761">
    <property type="component" value="Unassembled WGS sequence"/>
</dbReference>
<feature type="domain" description="Lipid/polyisoprenoid-binding YceI-like" evidence="2">
    <location>
        <begin position="24"/>
        <end position="189"/>
    </location>
</feature>
<evidence type="ECO:0000313" key="8">
    <source>
        <dbReference type="Proteomes" id="UP001150001"/>
    </source>
</evidence>